<sequence>MIWALAVGCASGFSGFYETTTRTFEFDHVSLLVWLLLLWASLVVGLWLRRSKYRAMAAQQELRDRQETMAGILHDSIAANLSAMTIKLEALAFQPEDNVPVLAEDLSRVADTARVTIGHTRQLHNSLTMATSSTMSRLPVRHRLDNSLITQPTF</sequence>
<dbReference type="EMBL" id="JRVJ01000020">
    <property type="protein sequence ID" value="KGM18194.1"/>
    <property type="molecule type" value="Genomic_DNA"/>
</dbReference>
<feature type="domain" description="Signal transduction histidine kinase subgroup 3 dimerisation and phosphoacceptor" evidence="2">
    <location>
        <begin position="73"/>
        <end position="127"/>
    </location>
</feature>
<proteinExistence type="predicted"/>
<keyword evidence="4" id="KW-1185">Reference proteome</keyword>
<accession>A0A0A2DJU1</accession>
<evidence type="ECO:0000313" key="4">
    <source>
        <dbReference type="Proteomes" id="UP000030145"/>
    </source>
</evidence>
<name>A0A0A2DJU1_9CORY</name>
<dbReference type="InterPro" id="IPR011712">
    <property type="entry name" value="Sig_transdc_His_kin_sub3_dim/P"/>
</dbReference>
<dbReference type="GO" id="GO:0000155">
    <property type="term" value="F:phosphorelay sensor kinase activity"/>
    <property type="evidence" value="ECO:0007669"/>
    <property type="project" value="InterPro"/>
</dbReference>
<keyword evidence="1" id="KW-0472">Membrane</keyword>
<evidence type="ECO:0000259" key="2">
    <source>
        <dbReference type="Pfam" id="PF07730"/>
    </source>
</evidence>
<organism evidence="3 4">
    <name type="scientific">Corynebacterium auriscanis</name>
    <dbReference type="NCBI Taxonomy" id="99807"/>
    <lineage>
        <taxon>Bacteria</taxon>
        <taxon>Bacillati</taxon>
        <taxon>Actinomycetota</taxon>
        <taxon>Actinomycetes</taxon>
        <taxon>Mycobacteriales</taxon>
        <taxon>Corynebacteriaceae</taxon>
        <taxon>Corynebacterium</taxon>
    </lineage>
</organism>
<feature type="transmembrane region" description="Helical" evidence="1">
    <location>
        <begin position="31"/>
        <end position="48"/>
    </location>
</feature>
<protein>
    <recommendedName>
        <fullName evidence="2">Signal transduction histidine kinase subgroup 3 dimerisation and phosphoacceptor domain-containing protein</fullName>
    </recommendedName>
</protein>
<keyword evidence="1" id="KW-1133">Transmembrane helix</keyword>
<dbReference type="GO" id="GO:0046983">
    <property type="term" value="F:protein dimerization activity"/>
    <property type="evidence" value="ECO:0007669"/>
    <property type="project" value="InterPro"/>
</dbReference>
<reference evidence="3 4" key="1">
    <citation type="submission" date="2014-10" db="EMBL/GenBank/DDBJ databases">
        <title>Whole Genome sequence of Corynebacterium auriscanis strain CIP 106629.</title>
        <authorList>
            <person name="Hassan S.S."/>
            <person name="Jamal S.B."/>
            <person name="Tiwari S."/>
            <person name="Oliveira L.D.C."/>
            <person name="Souza F."/>
            <person name="Mariano D.C."/>
            <person name="Almeida S."/>
            <person name="Dorella F."/>
            <person name="Pereira F."/>
            <person name="Carvalho A."/>
            <person name="Leal C.A."/>
            <person name="Soares S.D.C."/>
            <person name="Figueiredo H.C."/>
            <person name="Silva A."/>
            <person name="Azevedo V.A."/>
        </authorList>
    </citation>
    <scope>NUCLEOTIDE SEQUENCE [LARGE SCALE GENOMIC DNA]</scope>
    <source>
        <strain evidence="3 4">CIP 106629</strain>
    </source>
</reference>
<keyword evidence="1" id="KW-0812">Transmembrane</keyword>
<dbReference type="AlphaFoldDB" id="A0A0A2DJU1"/>
<gene>
    <name evidence="3" type="ORF">MA47_09465</name>
</gene>
<evidence type="ECO:0000313" key="3">
    <source>
        <dbReference type="EMBL" id="KGM18194.1"/>
    </source>
</evidence>
<dbReference type="Pfam" id="PF07730">
    <property type="entry name" value="HisKA_3"/>
    <property type="match status" value="1"/>
</dbReference>
<dbReference type="GO" id="GO:0016020">
    <property type="term" value="C:membrane"/>
    <property type="evidence" value="ECO:0007669"/>
    <property type="project" value="InterPro"/>
</dbReference>
<comment type="caution">
    <text evidence="3">The sequence shown here is derived from an EMBL/GenBank/DDBJ whole genome shotgun (WGS) entry which is preliminary data.</text>
</comment>
<evidence type="ECO:0000256" key="1">
    <source>
        <dbReference type="SAM" id="Phobius"/>
    </source>
</evidence>
<dbReference type="Gene3D" id="1.20.5.1930">
    <property type="match status" value="1"/>
</dbReference>
<dbReference type="Proteomes" id="UP000030145">
    <property type="component" value="Unassembled WGS sequence"/>
</dbReference>